<organism evidence="3 4">
    <name type="scientific">Alkaliphilus serpentinus</name>
    <dbReference type="NCBI Taxonomy" id="1482731"/>
    <lineage>
        <taxon>Bacteria</taxon>
        <taxon>Bacillati</taxon>
        <taxon>Bacillota</taxon>
        <taxon>Clostridia</taxon>
        <taxon>Peptostreptococcales</taxon>
        <taxon>Natronincolaceae</taxon>
        <taxon>Alkaliphilus</taxon>
    </lineage>
</organism>
<dbReference type="InterPro" id="IPR025748">
    <property type="entry name" value="PrcB_C_dom"/>
</dbReference>
<dbReference type="EMBL" id="WBZB01000002">
    <property type="protein sequence ID" value="KAB3533549.1"/>
    <property type="molecule type" value="Genomic_DNA"/>
</dbReference>
<proteinExistence type="predicted"/>
<accession>A0A833HRS2</accession>
<dbReference type="AlphaFoldDB" id="A0A833HRS2"/>
<evidence type="ECO:0000313" key="4">
    <source>
        <dbReference type="Proteomes" id="UP000465601"/>
    </source>
</evidence>
<dbReference type="Proteomes" id="UP000465601">
    <property type="component" value="Unassembled WGS sequence"/>
</dbReference>
<protein>
    <submittedName>
        <fullName evidence="3">Protease complex subunit PrcB family protein</fullName>
    </submittedName>
</protein>
<comment type="caution">
    <text evidence="3">The sequence shown here is derived from an EMBL/GenBank/DDBJ whole genome shotgun (WGS) entry which is preliminary data.</text>
</comment>
<keyword evidence="1" id="KW-0812">Transmembrane</keyword>
<gene>
    <name evidence="3" type="ORF">F8153_00410</name>
</gene>
<dbReference type="GO" id="GO:0008233">
    <property type="term" value="F:peptidase activity"/>
    <property type="evidence" value="ECO:0007669"/>
    <property type="project" value="UniProtKB-KW"/>
</dbReference>
<name>A0A833HRS2_9FIRM</name>
<dbReference type="RefSeq" id="WP_151864366.1">
    <property type="nucleotide sequence ID" value="NZ_WBZB01000002.1"/>
</dbReference>
<keyword evidence="4" id="KW-1185">Reference proteome</keyword>
<dbReference type="GO" id="GO:0006508">
    <property type="term" value="P:proteolysis"/>
    <property type="evidence" value="ECO:0007669"/>
    <property type="project" value="UniProtKB-KW"/>
</dbReference>
<reference evidence="3 4" key="1">
    <citation type="submission" date="2019-10" db="EMBL/GenBank/DDBJ databases">
        <title>Alkaliphilus serpentinus sp. nov. and Alkaliphilus pronyensis sp. nov., two novel anaerobic alkaliphilic species isolated from the serpentinized-hosted hydrothermal field of the Prony Bay (New Caledonia).</title>
        <authorList>
            <person name="Postec A."/>
        </authorList>
    </citation>
    <scope>NUCLEOTIDE SEQUENCE [LARGE SCALE GENOMIC DNA]</scope>
    <source>
        <strain evidence="3 4">LacT</strain>
    </source>
</reference>
<keyword evidence="1" id="KW-0472">Membrane</keyword>
<dbReference type="OrthoDB" id="422698at2"/>
<evidence type="ECO:0000259" key="2">
    <source>
        <dbReference type="Pfam" id="PF14343"/>
    </source>
</evidence>
<feature type="domain" description="PrcB C-terminal" evidence="2">
    <location>
        <begin position="82"/>
        <end position="141"/>
    </location>
</feature>
<evidence type="ECO:0000256" key="1">
    <source>
        <dbReference type="SAM" id="Phobius"/>
    </source>
</evidence>
<keyword evidence="3" id="KW-0378">Hydrolase</keyword>
<evidence type="ECO:0000313" key="3">
    <source>
        <dbReference type="EMBL" id="KAB3533549.1"/>
    </source>
</evidence>
<sequence>MKGKMRIPKFPSINWKLLLTVFIIIILVIVVVKTVPKFFSGNDEVAFVVVEGEDIPEKIQQIMPRYRMLERALAVKIDDVVYVVVTRGEKLTAGYTVAIESMRLTTENDETKLVVNAVFGDPKPDELVAQVITYPYVVAKTNLEELPQKISLEVRYQE</sequence>
<keyword evidence="1" id="KW-1133">Transmembrane helix</keyword>
<keyword evidence="3" id="KW-0645">Protease</keyword>
<feature type="transmembrane region" description="Helical" evidence="1">
    <location>
        <begin position="12"/>
        <end position="32"/>
    </location>
</feature>
<dbReference type="Pfam" id="PF14343">
    <property type="entry name" value="PrcB_C"/>
    <property type="match status" value="1"/>
</dbReference>